<sequence>MGDSTFFFNDVGRLGAKRKRFSLEEGSLNPHKEPASVIPDARIPASKGLRLNCDTLDVVVGTGVHSETFKVHELALCDRSGYFRNAMKPEWASQRANPRVVELPDDDPEAFSIYQTWLYSRQLAILPDACDTRDAGRGKRQVGGGETESVGVGAGAGPSHPGGDSMSDSFIAADSASGFHALAYAYVLGERLLDTSFQNAIADAYVLYARGAGSGDAATLKRYYPSNEDIRIIYEGTSEGNPMRQLLVDIWSCRGKAEWLSEGEAELPRDFLLMVTRALLKGRPSVEGLTRPWKNRHVQYHGGGGK</sequence>
<evidence type="ECO:0000313" key="3">
    <source>
        <dbReference type="EMBL" id="KAF2869199.1"/>
    </source>
</evidence>
<dbReference type="Pfam" id="PF00651">
    <property type="entry name" value="BTB"/>
    <property type="match status" value="1"/>
</dbReference>
<dbReference type="InterPro" id="IPR011333">
    <property type="entry name" value="SKP1/BTB/POZ_sf"/>
</dbReference>
<evidence type="ECO:0000313" key="4">
    <source>
        <dbReference type="Proteomes" id="UP000481861"/>
    </source>
</evidence>
<dbReference type="PROSITE" id="PS50097">
    <property type="entry name" value="BTB"/>
    <property type="match status" value="1"/>
</dbReference>
<dbReference type="EMBL" id="JAADJZ010000017">
    <property type="protein sequence ID" value="KAF2869199.1"/>
    <property type="molecule type" value="Genomic_DNA"/>
</dbReference>
<dbReference type="PANTHER" id="PTHR47843:SF2">
    <property type="entry name" value="BTB DOMAIN-CONTAINING PROTEIN"/>
    <property type="match status" value="1"/>
</dbReference>
<evidence type="ECO:0000259" key="2">
    <source>
        <dbReference type="PROSITE" id="PS50097"/>
    </source>
</evidence>
<dbReference type="PANTHER" id="PTHR47843">
    <property type="entry name" value="BTB DOMAIN-CONTAINING PROTEIN-RELATED"/>
    <property type="match status" value="1"/>
</dbReference>
<dbReference type="OrthoDB" id="1022638at2759"/>
<protein>
    <recommendedName>
        <fullName evidence="2">BTB domain-containing protein</fullName>
    </recommendedName>
</protein>
<dbReference type="Proteomes" id="UP000481861">
    <property type="component" value="Unassembled WGS sequence"/>
</dbReference>
<feature type="compositionally biased region" description="Gly residues" evidence="1">
    <location>
        <begin position="141"/>
        <end position="156"/>
    </location>
</feature>
<dbReference type="SUPFAM" id="SSF54695">
    <property type="entry name" value="POZ domain"/>
    <property type="match status" value="1"/>
</dbReference>
<reference evidence="3 4" key="1">
    <citation type="submission" date="2020-01" db="EMBL/GenBank/DDBJ databases">
        <authorList>
            <consortium name="DOE Joint Genome Institute"/>
            <person name="Haridas S."/>
            <person name="Albert R."/>
            <person name="Binder M."/>
            <person name="Bloem J."/>
            <person name="Labutti K."/>
            <person name="Salamov A."/>
            <person name="Andreopoulos B."/>
            <person name="Baker S.E."/>
            <person name="Barry K."/>
            <person name="Bills G."/>
            <person name="Bluhm B.H."/>
            <person name="Cannon C."/>
            <person name="Castanera R."/>
            <person name="Culley D.E."/>
            <person name="Daum C."/>
            <person name="Ezra D."/>
            <person name="Gonzalez J.B."/>
            <person name="Henrissat B."/>
            <person name="Kuo A."/>
            <person name="Liang C."/>
            <person name="Lipzen A."/>
            <person name="Lutzoni F."/>
            <person name="Magnuson J."/>
            <person name="Mondo S."/>
            <person name="Nolan M."/>
            <person name="Ohm R."/>
            <person name="Pangilinan J."/>
            <person name="Park H.-J.H."/>
            <person name="Ramirez L."/>
            <person name="Alfaro M."/>
            <person name="Sun H."/>
            <person name="Tritt A."/>
            <person name="Yoshinaga Y."/>
            <person name="Zwiers L.-H.L."/>
            <person name="Turgeon B.G."/>
            <person name="Goodwin S.B."/>
            <person name="Spatafora J.W."/>
            <person name="Crous P.W."/>
            <person name="Grigoriev I.V."/>
        </authorList>
    </citation>
    <scope>NUCLEOTIDE SEQUENCE [LARGE SCALE GENOMIC DNA]</scope>
    <source>
        <strain evidence="3 4">CBS 611.86</strain>
    </source>
</reference>
<evidence type="ECO:0000256" key="1">
    <source>
        <dbReference type="SAM" id="MobiDB-lite"/>
    </source>
</evidence>
<keyword evidence="4" id="KW-1185">Reference proteome</keyword>
<dbReference type="InterPro" id="IPR000210">
    <property type="entry name" value="BTB/POZ_dom"/>
</dbReference>
<proteinExistence type="predicted"/>
<dbReference type="Gene3D" id="3.30.710.10">
    <property type="entry name" value="Potassium Channel Kv1.1, Chain A"/>
    <property type="match status" value="1"/>
</dbReference>
<name>A0A7C8M5R1_9PLEO</name>
<comment type="caution">
    <text evidence="3">The sequence shown here is derived from an EMBL/GenBank/DDBJ whole genome shotgun (WGS) entry which is preliminary data.</text>
</comment>
<dbReference type="AlphaFoldDB" id="A0A7C8M5R1"/>
<feature type="region of interest" description="Disordered" evidence="1">
    <location>
        <begin position="135"/>
        <end position="163"/>
    </location>
</feature>
<feature type="domain" description="BTB" evidence="2">
    <location>
        <begin position="56"/>
        <end position="127"/>
    </location>
</feature>
<gene>
    <name evidence="3" type="ORF">BDV95DRAFT_578587</name>
</gene>
<organism evidence="3 4">
    <name type="scientific">Massariosphaeria phaeospora</name>
    <dbReference type="NCBI Taxonomy" id="100035"/>
    <lineage>
        <taxon>Eukaryota</taxon>
        <taxon>Fungi</taxon>
        <taxon>Dikarya</taxon>
        <taxon>Ascomycota</taxon>
        <taxon>Pezizomycotina</taxon>
        <taxon>Dothideomycetes</taxon>
        <taxon>Pleosporomycetidae</taxon>
        <taxon>Pleosporales</taxon>
        <taxon>Pleosporales incertae sedis</taxon>
        <taxon>Massariosphaeria</taxon>
    </lineage>
</organism>
<accession>A0A7C8M5R1</accession>
<dbReference type="CDD" id="cd18186">
    <property type="entry name" value="BTB_POZ_ZBTB_KLHL-like"/>
    <property type="match status" value="1"/>
</dbReference>